<dbReference type="Pfam" id="PF25433">
    <property type="entry name" value="DUF7895"/>
    <property type="match status" value="1"/>
</dbReference>
<evidence type="ECO:0000313" key="3">
    <source>
        <dbReference type="EMBL" id="KAF3335450.1"/>
    </source>
</evidence>
<keyword evidence="4" id="KW-1185">Reference proteome</keyword>
<dbReference type="AlphaFoldDB" id="A0A833QV89"/>
<dbReference type="Proteomes" id="UP000623129">
    <property type="component" value="Unassembled WGS sequence"/>
</dbReference>
<comment type="caution">
    <text evidence="3">The sequence shown here is derived from an EMBL/GenBank/DDBJ whole genome shotgun (WGS) entry which is preliminary data.</text>
</comment>
<dbReference type="PANTHER" id="PTHR37230:SF1">
    <property type="entry name" value="OS06G0731300 PROTEIN"/>
    <property type="match status" value="1"/>
</dbReference>
<keyword evidence="1" id="KW-0812">Transmembrane</keyword>
<feature type="domain" description="DUF7895" evidence="2">
    <location>
        <begin position="42"/>
        <end position="114"/>
    </location>
</feature>
<proteinExistence type="predicted"/>
<keyword evidence="1" id="KW-1133">Transmembrane helix</keyword>
<dbReference type="OrthoDB" id="1933346at2759"/>
<evidence type="ECO:0000259" key="2">
    <source>
        <dbReference type="Pfam" id="PF25433"/>
    </source>
</evidence>
<accession>A0A833QV89</accession>
<dbReference type="EMBL" id="SWLB01000008">
    <property type="protein sequence ID" value="KAF3335450.1"/>
    <property type="molecule type" value="Genomic_DNA"/>
</dbReference>
<keyword evidence="1" id="KW-0472">Membrane</keyword>
<dbReference type="InterPro" id="IPR057217">
    <property type="entry name" value="DUF7895"/>
</dbReference>
<dbReference type="PANTHER" id="PTHR37230">
    <property type="entry name" value="OS06G0731300 PROTEIN"/>
    <property type="match status" value="1"/>
</dbReference>
<name>A0A833QV89_9POAL</name>
<evidence type="ECO:0000256" key="1">
    <source>
        <dbReference type="SAM" id="Phobius"/>
    </source>
</evidence>
<organism evidence="3 4">
    <name type="scientific">Carex littledalei</name>
    <dbReference type="NCBI Taxonomy" id="544730"/>
    <lineage>
        <taxon>Eukaryota</taxon>
        <taxon>Viridiplantae</taxon>
        <taxon>Streptophyta</taxon>
        <taxon>Embryophyta</taxon>
        <taxon>Tracheophyta</taxon>
        <taxon>Spermatophyta</taxon>
        <taxon>Magnoliopsida</taxon>
        <taxon>Liliopsida</taxon>
        <taxon>Poales</taxon>
        <taxon>Cyperaceae</taxon>
        <taxon>Cyperoideae</taxon>
        <taxon>Cariceae</taxon>
        <taxon>Carex</taxon>
        <taxon>Carex subgen. Euthyceras</taxon>
    </lineage>
</organism>
<sequence length="209" mass="22800">MELVSFVSSHASILVASVAVGAAATLLAKRLKPSETATTEALKDCDECGGSGLCSECNGEGYIFKKISEESARKARTASKSAATRYTAGLPTKWTYCFKCSSARSCRTCGGSGQKPGEADYRATIYGKKTELPLITRCSCAIENPDSYIIQNNLIRDVQGLFYFIYMERATTYTSALLYRLIVGFYVHVCMVSGGWCMHDLSHAMPWLT</sequence>
<gene>
    <name evidence="3" type="ORF">FCM35_KLT19957</name>
</gene>
<feature type="transmembrane region" description="Helical" evidence="1">
    <location>
        <begin position="6"/>
        <end position="28"/>
    </location>
</feature>
<evidence type="ECO:0000313" key="4">
    <source>
        <dbReference type="Proteomes" id="UP000623129"/>
    </source>
</evidence>
<protein>
    <recommendedName>
        <fullName evidence="2">DUF7895 domain-containing protein</fullName>
    </recommendedName>
</protein>
<feature type="transmembrane region" description="Helical" evidence="1">
    <location>
        <begin position="177"/>
        <end position="196"/>
    </location>
</feature>
<reference evidence="3" key="1">
    <citation type="submission" date="2020-01" db="EMBL/GenBank/DDBJ databases">
        <title>Genome sequence of Kobresia littledalei, the first chromosome-level genome in the family Cyperaceae.</title>
        <authorList>
            <person name="Qu G."/>
        </authorList>
    </citation>
    <scope>NUCLEOTIDE SEQUENCE</scope>
    <source>
        <strain evidence="3">C.B.Clarke</strain>
        <tissue evidence="3">Leaf</tissue>
    </source>
</reference>